<keyword evidence="1 3" id="KW-0560">Oxidoreductase</keyword>
<sequence>MLFVFQRKMTSQEQMVQLKQNKQQIVLLEQVQNQGLKKGKHGFHIHEFGNLTEGCKTAGSHYNPLSKTHGGPGIEEKHMGDLGNIESQGEQYEAEYNQICEVQLEGPYSVFGRSIVVHAQEDDLGKGGNEESKKTGNAGARLACGIIARSQKNNKNDFKYYHIIILLFIYIKSPLIKKNIRLLEINQTKKKKKQKA</sequence>
<dbReference type="SUPFAM" id="SSF49329">
    <property type="entry name" value="Cu,Zn superoxide dismutase-like"/>
    <property type="match status" value="1"/>
</dbReference>
<keyword evidence="1" id="KW-0862">Zinc</keyword>
<dbReference type="SMR" id="A0A481XST1"/>
<feature type="domain" description="Superoxide dismutase copper/zinc binding" evidence="2">
    <location>
        <begin position="16"/>
        <end position="147"/>
    </location>
</feature>
<comment type="similarity">
    <text evidence="1">Belongs to the Cu-Zn superoxide dismutase family.</text>
</comment>
<proteinExistence type="evidence at transcript level"/>
<dbReference type="InterPro" id="IPR024134">
    <property type="entry name" value="SOD_Cu/Zn_/chaperone"/>
</dbReference>
<comment type="catalytic activity">
    <reaction evidence="1">
        <text>2 superoxide + 2 H(+) = H2O2 + O2</text>
        <dbReference type="Rhea" id="RHEA:20696"/>
        <dbReference type="ChEBI" id="CHEBI:15378"/>
        <dbReference type="ChEBI" id="CHEBI:15379"/>
        <dbReference type="ChEBI" id="CHEBI:16240"/>
        <dbReference type="ChEBI" id="CHEBI:18421"/>
        <dbReference type="EC" id="1.15.1.1"/>
    </reaction>
</comment>
<dbReference type="PROSITE" id="PS00332">
    <property type="entry name" value="SOD_CU_ZN_2"/>
    <property type="match status" value="1"/>
</dbReference>
<accession>A0A481XST1</accession>
<dbReference type="PANTHER" id="PTHR10003">
    <property type="entry name" value="SUPEROXIDE DISMUTASE CU-ZN -RELATED"/>
    <property type="match status" value="1"/>
</dbReference>
<name>A0A481XST1_9CILI</name>
<dbReference type="EMBL" id="MK348946">
    <property type="protein sequence ID" value="QBK46544.1"/>
    <property type="molecule type" value="mRNA"/>
</dbReference>
<dbReference type="Pfam" id="PF00080">
    <property type="entry name" value="Sod_Cu"/>
    <property type="match status" value="1"/>
</dbReference>
<dbReference type="AlphaFoldDB" id="A0A481XST1"/>
<evidence type="ECO:0000259" key="2">
    <source>
        <dbReference type="Pfam" id="PF00080"/>
    </source>
</evidence>
<dbReference type="EC" id="1.15.1.1" evidence="1"/>
<reference evidence="3" key="1">
    <citation type="journal article" date="2019" name="Sci. Rep.">
        <title>Identification and Molecular Characterization of Superoxide Dismutases Isolated From A Scuticociliate Parasite: Physiological Role in Oxidative Stress.</title>
        <authorList>
            <person name="Folgueira I."/>
            <person name="Lamas J."/>
            <person name="de Felipe A.P."/>
            <person name="Sueiro R.A."/>
            <person name="Leiro J.M."/>
        </authorList>
    </citation>
    <scope>NUCLEOTIDE SEQUENCE</scope>
    <source>
        <strain evidence="3">I1</strain>
    </source>
</reference>
<evidence type="ECO:0000256" key="1">
    <source>
        <dbReference type="RuleBase" id="RU000393"/>
    </source>
</evidence>
<comment type="cofactor">
    <cofactor evidence="1">
        <name>Zn(2+)</name>
        <dbReference type="ChEBI" id="CHEBI:29105"/>
    </cofactor>
    <text evidence="1">Binds 1 zinc ion per subunit.</text>
</comment>
<dbReference type="CDD" id="cd00305">
    <property type="entry name" value="Cu-Zn_Superoxide_Dismutase"/>
    <property type="match status" value="1"/>
</dbReference>
<organism evidence="3">
    <name type="scientific">Philasterides dicentrarchi</name>
    <dbReference type="NCBI Taxonomy" id="282688"/>
    <lineage>
        <taxon>Eukaryota</taxon>
        <taxon>Sar</taxon>
        <taxon>Alveolata</taxon>
        <taxon>Ciliophora</taxon>
        <taxon>Intramacronucleata</taxon>
        <taxon>Oligohymenophorea</taxon>
        <taxon>Scuticociliatia</taxon>
        <taxon>Philasterida</taxon>
        <taxon>Philasteridae</taxon>
        <taxon>Philasterides</taxon>
    </lineage>
</organism>
<evidence type="ECO:0000313" key="3">
    <source>
        <dbReference type="EMBL" id="QBK46544.1"/>
    </source>
</evidence>
<keyword evidence="1" id="KW-0479">Metal-binding</keyword>
<comment type="function">
    <text evidence="1">Destroys radicals which are normally produced within the cells and which are toxic to biological systems.</text>
</comment>
<dbReference type="InterPro" id="IPR018152">
    <property type="entry name" value="SOD_Cu/Zn_BS"/>
</dbReference>
<dbReference type="Gene3D" id="2.60.40.200">
    <property type="entry name" value="Superoxide dismutase, copper/zinc binding domain"/>
    <property type="match status" value="1"/>
</dbReference>
<comment type="cofactor">
    <cofactor evidence="1">
        <name>Cu cation</name>
        <dbReference type="ChEBI" id="CHEBI:23378"/>
    </cofactor>
    <text evidence="1">Binds 1 copper ion per subunit.</text>
</comment>
<dbReference type="InterPro" id="IPR036423">
    <property type="entry name" value="SOD-like_Cu/Zn_dom_sf"/>
</dbReference>
<keyword evidence="1" id="KW-0186">Copper</keyword>
<dbReference type="GO" id="GO:0004784">
    <property type="term" value="F:superoxide dismutase activity"/>
    <property type="evidence" value="ECO:0007669"/>
    <property type="project" value="UniProtKB-EC"/>
</dbReference>
<dbReference type="InterPro" id="IPR001424">
    <property type="entry name" value="SOD_Cu_Zn_dom"/>
</dbReference>
<dbReference type="GO" id="GO:0005507">
    <property type="term" value="F:copper ion binding"/>
    <property type="evidence" value="ECO:0007669"/>
    <property type="project" value="InterPro"/>
</dbReference>
<gene>
    <name evidence="3" type="primary">sod3</name>
</gene>
<protein>
    <recommendedName>
        <fullName evidence="1">Superoxide dismutase [Cu-Zn]</fullName>
        <ecNumber evidence="1">1.15.1.1</ecNumber>
    </recommendedName>
</protein>
<dbReference type="PRINTS" id="PR00068">
    <property type="entry name" value="CUZNDISMTASE"/>
</dbReference>